<dbReference type="RefSeq" id="WP_089711546.1">
    <property type="nucleotide sequence ID" value="NZ_FOBC01000005.1"/>
</dbReference>
<dbReference type="PANTHER" id="PTHR43416">
    <property type="entry name" value="DIHYDROLIPOYLLYSINE-RESIDUE SUCCINYLTRANSFERASE COMPONENT OF 2-OXOGLUTARATE DEHYDROGENASE COMPLEX, MITOCHONDRIAL-RELATED"/>
    <property type="match status" value="1"/>
</dbReference>
<evidence type="ECO:0000313" key="16">
    <source>
        <dbReference type="EMBL" id="SEK94952.1"/>
    </source>
</evidence>
<dbReference type="Pfam" id="PF00198">
    <property type="entry name" value="2-oxoacid_dh"/>
    <property type="match status" value="1"/>
</dbReference>
<evidence type="ECO:0000256" key="8">
    <source>
        <dbReference type="ARBA" id="ARBA00022679"/>
    </source>
</evidence>
<dbReference type="Pfam" id="PF02817">
    <property type="entry name" value="E3_binding"/>
    <property type="match status" value="1"/>
</dbReference>
<keyword evidence="7 12" id="KW-0816">Tricarboxylic acid cycle</keyword>
<dbReference type="Gene3D" id="2.40.50.100">
    <property type="match status" value="2"/>
</dbReference>
<dbReference type="Pfam" id="PF00364">
    <property type="entry name" value="Biotin_lipoyl"/>
    <property type="match status" value="2"/>
</dbReference>
<dbReference type="Proteomes" id="UP000198807">
    <property type="component" value="Unassembled WGS sequence"/>
</dbReference>
<dbReference type="NCBIfam" id="NF004309">
    <property type="entry name" value="PRK05704.1"/>
    <property type="match status" value="1"/>
</dbReference>
<gene>
    <name evidence="16" type="ORF">SAMN04488129_105193</name>
</gene>
<evidence type="ECO:0000259" key="15">
    <source>
        <dbReference type="PROSITE" id="PS51826"/>
    </source>
</evidence>
<dbReference type="AlphaFoldDB" id="A0A1H7L7G6"/>
<dbReference type="STRING" id="650850.SAMN04488129_105193"/>
<dbReference type="Gene3D" id="3.30.559.10">
    <property type="entry name" value="Chloramphenicol acetyltransferase-like domain"/>
    <property type="match status" value="1"/>
</dbReference>
<proteinExistence type="inferred from homology"/>
<evidence type="ECO:0000256" key="3">
    <source>
        <dbReference type="ARBA" id="ARBA00005145"/>
    </source>
</evidence>
<dbReference type="InterPro" id="IPR036625">
    <property type="entry name" value="E3-bd_dom_sf"/>
</dbReference>
<comment type="similarity">
    <text evidence="4 12">Belongs to the 2-oxoacid dehydrogenase family.</text>
</comment>
<comment type="cofactor">
    <cofactor evidence="1">
        <name>(R)-lipoate</name>
        <dbReference type="ChEBI" id="CHEBI:83088"/>
    </cofactor>
</comment>
<dbReference type="InterPro" id="IPR023213">
    <property type="entry name" value="CAT-like_dom_sf"/>
</dbReference>
<comment type="pathway">
    <text evidence="3 12">Amino-acid degradation; L-lysine degradation via saccharopine pathway; glutaryl-CoA from L-lysine: step 6/6.</text>
</comment>
<dbReference type="Gene3D" id="4.10.320.10">
    <property type="entry name" value="E3-binding domain"/>
    <property type="match status" value="1"/>
</dbReference>
<dbReference type="NCBIfam" id="TIGR01347">
    <property type="entry name" value="sucB"/>
    <property type="match status" value="1"/>
</dbReference>
<organism evidence="16 17">
    <name type="scientific">Halomonas daqiaonensis</name>
    <dbReference type="NCBI Taxonomy" id="650850"/>
    <lineage>
        <taxon>Bacteria</taxon>
        <taxon>Pseudomonadati</taxon>
        <taxon>Pseudomonadota</taxon>
        <taxon>Gammaproteobacteria</taxon>
        <taxon>Oceanospirillales</taxon>
        <taxon>Halomonadaceae</taxon>
        <taxon>Halomonas</taxon>
    </lineage>
</organism>
<dbReference type="CDD" id="cd06849">
    <property type="entry name" value="lipoyl_domain"/>
    <property type="match status" value="2"/>
</dbReference>
<dbReference type="SUPFAM" id="SSF52777">
    <property type="entry name" value="CoA-dependent acyltransferases"/>
    <property type="match status" value="1"/>
</dbReference>
<evidence type="ECO:0000256" key="1">
    <source>
        <dbReference type="ARBA" id="ARBA00001938"/>
    </source>
</evidence>
<name>A0A1H7L7G6_9GAMM</name>
<dbReference type="OrthoDB" id="9805770at2"/>
<evidence type="ECO:0000256" key="4">
    <source>
        <dbReference type="ARBA" id="ARBA00007317"/>
    </source>
</evidence>
<dbReference type="GO" id="GO:0005829">
    <property type="term" value="C:cytosol"/>
    <property type="evidence" value="ECO:0007669"/>
    <property type="project" value="TreeGrafter"/>
</dbReference>
<feature type="compositionally biased region" description="Low complexity" evidence="13">
    <location>
        <begin position="291"/>
        <end position="306"/>
    </location>
</feature>
<evidence type="ECO:0000256" key="9">
    <source>
        <dbReference type="ARBA" id="ARBA00022823"/>
    </source>
</evidence>
<feature type="compositionally biased region" description="Basic and acidic residues" evidence="13">
    <location>
        <begin position="83"/>
        <end position="128"/>
    </location>
</feature>
<dbReference type="FunFam" id="3.30.559.10:FF:000007">
    <property type="entry name" value="Dihydrolipoamide acetyltransferase component of pyruvate dehydrogenase complex"/>
    <property type="match status" value="1"/>
</dbReference>
<evidence type="ECO:0000256" key="10">
    <source>
        <dbReference type="ARBA" id="ARBA00023315"/>
    </source>
</evidence>
<protein>
    <recommendedName>
        <fullName evidence="6 12">Dihydrolipoyllysine-residue succinyltransferase component of 2-oxoglutarate dehydrogenase complex</fullName>
        <ecNumber evidence="5 12">2.3.1.61</ecNumber>
    </recommendedName>
    <alternativeName>
        <fullName evidence="12">2-oxoglutarate dehydrogenase complex component E2</fullName>
    </alternativeName>
</protein>
<keyword evidence="9 12" id="KW-0450">Lipoyl</keyword>
<comment type="function">
    <text evidence="2 12">E2 component of the 2-oxoglutarate dehydrogenase (OGDH) complex which catalyzes the second step in the conversion of 2-oxoglutarate to succinyl-CoA and CO(2).</text>
</comment>
<feature type="region of interest" description="Disordered" evidence="13">
    <location>
        <begin position="283"/>
        <end position="315"/>
    </location>
</feature>
<dbReference type="InterPro" id="IPR011053">
    <property type="entry name" value="Single_hybrid_motif"/>
</dbReference>
<dbReference type="GO" id="GO:0004149">
    <property type="term" value="F:dihydrolipoyllysine-residue succinyltransferase activity"/>
    <property type="evidence" value="ECO:0007669"/>
    <property type="project" value="UniProtKB-UniRule"/>
</dbReference>
<sequence>MATDIKAPTFPESVAEGSVAAWHKKPGDSVERDELIVEIETDKVVLEVVAPEAGTLNEVLVEEGDTVESEQVLGKIGEGKASSGDKQDAKKADEKDDAKAEKEDDAKAKKEDDAKAKKEDGAESEKKAKPAAGGKSHEVKAPTFPESIQEGTVASWNKQVGEAVKRDEVLAEIETDKVVLEVVAPADGALSEVKAEEGSQVISEQVLAIFTEGAGGDGAAEVGEGKAAASADDGASDEKVGDKILAPAARKLVAEHDLDVNAIEGTGKGGRILKEDVQRAVKEGSAKKSAKSAGDAQAAAAAAPAVEGERPEKRVPMSRLRQTIAKRLVQAQQTAAMLTTYNEVDMGAVMDLRAQYKDTFLKAHDTKLGFMGFFVKAASEALKRFPDVNASIDGTDIVYHGYQDIGVAVSTPRGLVVPVLRDTDTMKIADVEKSIVDFGKRARDGKLGIDEMQGGTFTITNGGIFGSLMSTPIINPPQTAILGMHKIQERPMAVNGKVEIRPMMYLAVSYDHRMIDGKDAVQFLVTIKELLEDPARLLLDI</sequence>
<keyword evidence="17" id="KW-1185">Reference proteome</keyword>
<dbReference type="InterPro" id="IPR003016">
    <property type="entry name" value="2-oxoA_DH_lipoyl-BS"/>
</dbReference>
<dbReference type="InterPro" id="IPR006255">
    <property type="entry name" value="SucB"/>
</dbReference>
<feature type="domain" description="Lipoyl-binding" evidence="14">
    <location>
        <begin position="2"/>
        <end position="77"/>
    </location>
</feature>
<evidence type="ECO:0000256" key="6">
    <source>
        <dbReference type="ARBA" id="ARBA00019511"/>
    </source>
</evidence>
<keyword evidence="8 12" id="KW-0808">Transferase</keyword>
<dbReference type="PANTHER" id="PTHR43416:SF5">
    <property type="entry name" value="DIHYDROLIPOYLLYSINE-RESIDUE SUCCINYLTRANSFERASE COMPONENT OF 2-OXOGLUTARATE DEHYDROGENASE COMPLEX, MITOCHONDRIAL"/>
    <property type="match status" value="1"/>
</dbReference>
<accession>A0A1H7L7G6</accession>
<dbReference type="EMBL" id="FOBC01000005">
    <property type="protein sequence ID" value="SEK94952.1"/>
    <property type="molecule type" value="Genomic_DNA"/>
</dbReference>
<feature type="region of interest" description="Disordered" evidence="13">
    <location>
        <begin position="57"/>
        <end position="150"/>
    </location>
</feature>
<dbReference type="SUPFAM" id="SSF47005">
    <property type="entry name" value="Peripheral subunit-binding domain of 2-oxo acid dehydrogenase complex"/>
    <property type="match status" value="1"/>
</dbReference>
<dbReference type="InterPro" id="IPR001078">
    <property type="entry name" value="2-oxoacid_DH_actylTfrase"/>
</dbReference>
<evidence type="ECO:0000256" key="2">
    <source>
        <dbReference type="ARBA" id="ARBA00004052"/>
    </source>
</evidence>
<evidence type="ECO:0000256" key="13">
    <source>
        <dbReference type="SAM" id="MobiDB-lite"/>
    </source>
</evidence>
<comment type="catalytic activity">
    <reaction evidence="11 12">
        <text>N(6)-[(R)-dihydrolipoyl]-L-lysyl-[protein] + succinyl-CoA = N(6)-[(R)-S(8)-succinyldihydrolipoyl]-L-lysyl-[protein] + CoA</text>
        <dbReference type="Rhea" id="RHEA:15213"/>
        <dbReference type="Rhea" id="RHEA-COMP:10475"/>
        <dbReference type="Rhea" id="RHEA-COMP:20092"/>
        <dbReference type="ChEBI" id="CHEBI:57287"/>
        <dbReference type="ChEBI" id="CHEBI:57292"/>
        <dbReference type="ChEBI" id="CHEBI:83100"/>
        <dbReference type="ChEBI" id="CHEBI:83120"/>
        <dbReference type="EC" id="2.3.1.61"/>
    </reaction>
</comment>
<dbReference type="PROSITE" id="PS00189">
    <property type="entry name" value="LIPOYL"/>
    <property type="match status" value="2"/>
</dbReference>
<dbReference type="SUPFAM" id="SSF51230">
    <property type="entry name" value="Single hybrid motif"/>
    <property type="match status" value="2"/>
</dbReference>
<dbReference type="GO" id="GO:0033512">
    <property type="term" value="P:L-lysine catabolic process to acetyl-CoA via saccharopine"/>
    <property type="evidence" value="ECO:0007669"/>
    <property type="project" value="UniProtKB-UniRule"/>
</dbReference>
<reference evidence="17" key="1">
    <citation type="submission" date="2016-10" db="EMBL/GenBank/DDBJ databases">
        <authorList>
            <person name="Varghese N."/>
            <person name="Submissions S."/>
        </authorList>
    </citation>
    <scope>NUCLEOTIDE SEQUENCE [LARGE SCALE GENOMIC DNA]</scope>
    <source>
        <strain evidence="17">CGMCC 1.9150</strain>
    </source>
</reference>
<dbReference type="InterPro" id="IPR004167">
    <property type="entry name" value="PSBD"/>
</dbReference>
<evidence type="ECO:0000256" key="12">
    <source>
        <dbReference type="RuleBase" id="RU361138"/>
    </source>
</evidence>
<dbReference type="GO" id="GO:0045252">
    <property type="term" value="C:oxoglutarate dehydrogenase complex"/>
    <property type="evidence" value="ECO:0007669"/>
    <property type="project" value="UniProtKB-UniRule"/>
</dbReference>
<dbReference type="GO" id="GO:0006099">
    <property type="term" value="P:tricarboxylic acid cycle"/>
    <property type="evidence" value="ECO:0007669"/>
    <property type="project" value="UniProtKB-UniRule"/>
</dbReference>
<dbReference type="UniPathway" id="UPA00868">
    <property type="reaction ID" value="UER00840"/>
</dbReference>
<evidence type="ECO:0000256" key="7">
    <source>
        <dbReference type="ARBA" id="ARBA00022532"/>
    </source>
</evidence>
<dbReference type="PROSITE" id="PS51826">
    <property type="entry name" value="PSBD"/>
    <property type="match status" value="1"/>
</dbReference>
<dbReference type="PROSITE" id="PS50968">
    <property type="entry name" value="BIOTINYL_LIPOYL"/>
    <property type="match status" value="2"/>
</dbReference>
<feature type="domain" description="Peripheral subunit-binding (PSBD)" evidence="15">
    <location>
        <begin position="244"/>
        <end position="281"/>
    </location>
</feature>
<feature type="domain" description="Lipoyl-binding" evidence="14">
    <location>
        <begin position="136"/>
        <end position="211"/>
    </location>
</feature>
<dbReference type="InterPro" id="IPR000089">
    <property type="entry name" value="Biotin_lipoyl"/>
</dbReference>
<evidence type="ECO:0000256" key="11">
    <source>
        <dbReference type="ARBA" id="ARBA00052761"/>
    </source>
</evidence>
<keyword evidence="10 12" id="KW-0012">Acyltransferase</keyword>
<evidence type="ECO:0000259" key="14">
    <source>
        <dbReference type="PROSITE" id="PS50968"/>
    </source>
</evidence>
<dbReference type="InterPro" id="IPR050537">
    <property type="entry name" value="2-oxoacid_dehydrogenase"/>
</dbReference>
<dbReference type="EC" id="2.3.1.61" evidence="5 12"/>
<evidence type="ECO:0000313" key="17">
    <source>
        <dbReference type="Proteomes" id="UP000198807"/>
    </source>
</evidence>
<evidence type="ECO:0000256" key="5">
    <source>
        <dbReference type="ARBA" id="ARBA00012945"/>
    </source>
</evidence>